<evidence type="ECO:0000256" key="1">
    <source>
        <dbReference type="ARBA" id="ARBA00004571"/>
    </source>
</evidence>
<keyword evidence="5" id="KW-0732">Signal</keyword>
<evidence type="ECO:0000256" key="9">
    <source>
        <dbReference type="ARBA" id="ARBA00023136"/>
    </source>
</evidence>
<evidence type="ECO:0000256" key="8">
    <source>
        <dbReference type="ARBA" id="ARBA00023114"/>
    </source>
</evidence>
<name>A0ABT4YBS4_METRE</name>
<evidence type="ECO:0000256" key="3">
    <source>
        <dbReference type="ARBA" id="ARBA00022452"/>
    </source>
</evidence>
<dbReference type="SUPFAM" id="SSF56935">
    <property type="entry name" value="Porins"/>
    <property type="match status" value="1"/>
</dbReference>
<evidence type="ECO:0000256" key="7">
    <source>
        <dbReference type="ARBA" id="ARBA00023077"/>
    </source>
</evidence>
<dbReference type="InterPro" id="IPR037066">
    <property type="entry name" value="Plug_dom_sf"/>
</dbReference>
<evidence type="ECO:0000256" key="11">
    <source>
        <dbReference type="PROSITE-ProRule" id="PRU01360"/>
    </source>
</evidence>
<keyword evidence="7 12" id="KW-0798">TonB box</keyword>
<dbReference type="Proteomes" id="UP001211689">
    <property type="component" value="Unassembled WGS sequence"/>
</dbReference>
<feature type="domain" description="TonB-dependent receptor plug" evidence="14">
    <location>
        <begin position="57"/>
        <end position="162"/>
    </location>
</feature>
<dbReference type="PANTHER" id="PTHR30069">
    <property type="entry name" value="TONB-DEPENDENT OUTER MEMBRANE RECEPTOR"/>
    <property type="match status" value="1"/>
</dbReference>
<feature type="domain" description="TonB-dependent receptor-like beta-barrel" evidence="13">
    <location>
        <begin position="190"/>
        <end position="606"/>
    </location>
</feature>
<protein>
    <submittedName>
        <fullName evidence="15">TonB-dependent vitamin B12 receptor</fullName>
    </submittedName>
</protein>
<keyword evidence="8" id="KW-0626">Porin</keyword>
<dbReference type="Gene3D" id="2.40.170.20">
    <property type="entry name" value="TonB-dependent receptor, beta-barrel domain"/>
    <property type="match status" value="1"/>
</dbReference>
<evidence type="ECO:0000256" key="4">
    <source>
        <dbReference type="ARBA" id="ARBA00022692"/>
    </source>
</evidence>
<evidence type="ECO:0000259" key="14">
    <source>
        <dbReference type="Pfam" id="PF07715"/>
    </source>
</evidence>
<evidence type="ECO:0000256" key="10">
    <source>
        <dbReference type="ARBA" id="ARBA00023237"/>
    </source>
</evidence>
<keyword evidence="16" id="KW-1185">Reference proteome</keyword>
<dbReference type="PROSITE" id="PS52016">
    <property type="entry name" value="TONB_DEPENDENT_REC_3"/>
    <property type="match status" value="1"/>
</dbReference>
<keyword evidence="15" id="KW-0675">Receptor</keyword>
<comment type="subcellular location">
    <subcellularLocation>
        <location evidence="1 11">Cell outer membrane</location>
        <topology evidence="1 11">Multi-pass membrane protein</topology>
    </subcellularLocation>
</comment>
<sequence>MSRGWHDGDPTLIRKPFFRPAALALLGGTSISPFLIAAPLTLDEQVVTATRSERPVRASLAASTVIDREEIERSQARSVPELLRRVPGVTLSNNGGPGKQTSVSIRGTESDHVLVLIDGVKVGSVSNGLTAFQDLPVELIDRIEVVRGPRSSLYGSEAIGGVIQIFTRNGGQDGAKPWFSAGYGTHDSYDGSAGVSGGDGRAWYSLGVSSQDTDGIDALNARSSYHEPDADGYRNLSGNLRAGYRFDNGLELDGTLMRAKAHNDYDLVSPYSVGGGWNANADNEQRLIGGRARFSPLEPWDVTLQAGRSEDLSREETGGLFSSQFDSQRNSASWLNDLTLAEGHVLTLGYDWQQDEVSGSTAFDKDSRLNKGWFAQYLGEHGRQDWQLSLRRDDNEQFGTHDTGNAAWGYALTDAVRFSLSYGTAFKAPSFNELYFPDYGNPNLDAETSETFEVGLAGEYDWGRWSANAFRTNVDDMIVHDANSGLGLFGSPNNIGKARIDGIELVLGSHWLGWDWQANATLLDTENRAHDANHGNELPRRAREVFNLDLDRRIGRFGLGATLHAEGRRFDDVENDDRLAGYATVDLRGEYWLTEEWRLQAKVTNLLNADYETALDFNQPGQAVFFTVRYQAL</sequence>
<comment type="similarity">
    <text evidence="11 12">Belongs to the TonB-dependent receptor family.</text>
</comment>
<keyword evidence="2 11" id="KW-0813">Transport</keyword>
<evidence type="ECO:0000256" key="12">
    <source>
        <dbReference type="RuleBase" id="RU003357"/>
    </source>
</evidence>
<dbReference type="NCBIfam" id="TIGR01779">
    <property type="entry name" value="TonB-B12"/>
    <property type="match status" value="1"/>
</dbReference>
<dbReference type="InterPro" id="IPR012910">
    <property type="entry name" value="Plug_dom"/>
</dbReference>
<keyword evidence="10 11" id="KW-0998">Cell outer membrane</keyword>
<organism evidence="15 16">
    <name type="scientific">Metapseudomonas resinovorans</name>
    <name type="common">Pseudomonas resinovorans</name>
    <dbReference type="NCBI Taxonomy" id="53412"/>
    <lineage>
        <taxon>Bacteria</taxon>
        <taxon>Pseudomonadati</taxon>
        <taxon>Pseudomonadota</taxon>
        <taxon>Gammaproteobacteria</taxon>
        <taxon>Pseudomonadales</taxon>
        <taxon>Pseudomonadaceae</taxon>
        <taxon>Metapseudomonas</taxon>
    </lineage>
</organism>
<gene>
    <name evidence="15" type="primary">btuB</name>
    <name evidence="15" type="ORF">NNO07_25055</name>
</gene>
<keyword evidence="6" id="KW-0406">Ion transport</keyword>
<dbReference type="Pfam" id="PF00593">
    <property type="entry name" value="TonB_dep_Rec_b-barrel"/>
    <property type="match status" value="1"/>
</dbReference>
<reference evidence="15 16" key="1">
    <citation type="submission" date="2022-07" db="EMBL/GenBank/DDBJ databases">
        <title>Genome Analysis of Selected Gammaproteobacteria from Nigerian Food snails.</title>
        <authorList>
            <person name="Okafor A.C."/>
        </authorList>
    </citation>
    <scope>NUCLEOTIDE SEQUENCE [LARGE SCALE GENOMIC DNA]</scope>
    <source>
        <strain evidence="15 16">Awg 2</strain>
    </source>
</reference>
<dbReference type="InterPro" id="IPR036942">
    <property type="entry name" value="Beta-barrel_TonB_sf"/>
</dbReference>
<evidence type="ECO:0000259" key="13">
    <source>
        <dbReference type="Pfam" id="PF00593"/>
    </source>
</evidence>
<evidence type="ECO:0000256" key="6">
    <source>
        <dbReference type="ARBA" id="ARBA00023065"/>
    </source>
</evidence>
<dbReference type="InterPro" id="IPR000531">
    <property type="entry name" value="Beta-barrel_TonB"/>
</dbReference>
<dbReference type="Pfam" id="PF07715">
    <property type="entry name" value="Plug"/>
    <property type="match status" value="1"/>
</dbReference>
<accession>A0ABT4YBS4</accession>
<dbReference type="EMBL" id="JANEWF010000045">
    <property type="protein sequence ID" value="MDA8486349.1"/>
    <property type="molecule type" value="Genomic_DNA"/>
</dbReference>
<keyword evidence="3 11" id="KW-1134">Transmembrane beta strand</keyword>
<dbReference type="CDD" id="cd01347">
    <property type="entry name" value="ligand_gated_channel"/>
    <property type="match status" value="1"/>
</dbReference>
<dbReference type="PANTHER" id="PTHR30069:SF53">
    <property type="entry name" value="COLICIN I RECEPTOR-RELATED"/>
    <property type="match status" value="1"/>
</dbReference>
<evidence type="ECO:0000313" key="16">
    <source>
        <dbReference type="Proteomes" id="UP001211689"/>
    </source>
</evidence>
<proteinExistence type="inferred from homology"/>
<dbReference type="InterPro" id="IPR039426">
    <property type="entry name" value="TonB-dep_rcpt-like"/>
</dbReference>
<dbReference type="InterPro" id="IPR010101">
    <property type="entry name" value="B12_transptr_BtuB"/>
</dbReference>
<keyword evidence="9 11" id="KW-0472">Membrane</keyword>
<evidence type="ECO:0000313" key="15">
    <source>
        <dbReference type="EMBL" id="MDA8486349.1"/>
    </source>
</evidence>
<keyword evidence="4 11" id="KW-0812">Transmembrane</keyword>
<evidence type="ECO:0000256" key="2">
    <source>
        <dbReference type="ARBA" id="ARBA00022448"/>
    </source>
</evidence>
<evidence type="ECO:0000256" key="5">
    <source>
        <dbReference type="ARBA" id="ARBA00022729"/>
    </source>
</evidence>
<comment type="caution">
    <text evidence="15">The sequence shown here is derived from an EMBL/GenBank/DDBJ whole genome shotgun (WGS) entry which is preliminary data.</text>
</comment>
<dbReference type="Gene3D" id="2.170.130.10">
    <property type="entry name" value="TonB-dependent receptor, plug domain"/>
    <property type="match status" value="1"/>
</dbReference>